<dbReference type="EMBL" id="FXXI01000001">
    <property type="protein sequence ID" value="SMR99381.1"/>
    <property type="molecule type" value="Genomic_DNA"/>
</dbReference>
<accession>A0A1Y6IQP7</accession>
<dbReference type="EMBL" id="JAWRCO010000001">
    <property type="protein sequence ID" value="MDW6003824.1"/>
    <property type="molecule type" value="Genomic_DNA"/>
</dbReference>
<dbReference type="OrthoDB" id="3295600at2"/>
<evidence type="ECO:0000313" key="2">
    <source>
        <dbReference type="EMBL" id="SMR99381.1"/>
    </source>
</evidence>
<evidence type="ECO:0000313" key="1">
    <source>
        <dbReference type="EMBL" id="MDW6003824.1"/>
    </source>
</evidence>
<dbReference type="RefSeq" id="WP_087479417.1">
    <property type="nucleotide sequence ID" value="NZ_AP024883.1"/>
</dbReference>
<name>A0A1Y6IQP7_9VIBR</name>
<protein>
    <submittedName>
        <fullName evidence="1">DUF2927 domain-containing protein</fullName>
    </submittedName>
</protein>
<reference evidence="2 3" key="1">
    <citation type="submission" date="2017-05" db="EMBL/GenBank/DDBJ databases">
        <authorList>
            <person name="Song R."/>
            <person name="Chenine A.L."/>
            <person name="Ruprecht R.M."/>
        </authorList>
    </citation>
    <scope>NUCLEOTIDE SEQUENCE [LARGE SCALE GENOMIC DNA]</scope>
    <source>
        <strain evidence="2 3">CECT 7927</strain>
    </source>
</reference>
<dbReference type="AlphaFoldDB" id="A0A1Y6IQP7"/>
<organism evidence="2 3">
    <name type="scientific">Vibrio mangrovi</name>
    <dbReference type="NCBI Taxonomy" id="474394"/>
    <lineage>
        <taxon>Bacteria</taxon>
        <taxon>Pseudomonadati</taxon>
        <taxon>Pseudomonadota</taxon>
        <taxon>Gammaproteobacteria</taxon>
        <taxon>Vibrionales</taxon>
        <taxon>Vibrionaceae</taxon>
        <taxon>Vibrio</taxon>
    </lineage>
</organism>
<dbReference type="Proteomes" id="UP000196125">
    <property type="component" value="Unassembled WGS sequence"/>
</dbReference>
<keyword evidence="4" id="KW-1185">Reference proteome</keyword>
<dbReference type="InterPro" id="IPR021323">
    <property type="entry name" value="DUF2927"/>
</dbReference>
<dbReference type="Proteomes" id="UP001283366">
    <property type="component" value="Unassembled WGS sequence"/>
</dbReference>
<proteinExistence type="predicted"/>
<reference evidence="1 4" key="2">
    <citation type="submission" date="2023-11" db="EMBL/GenBank/DDBJ databases">
        <title>Plant-associative lifestyle of Vibrio porteresiae and its evolutionary dynamics.</title>
        <authorList>
            <person name="Rameshkumar N."/>
            <person name="Kirti K."/>
        </authorList>
    </citation>
    <scope>NUCLEOTIDE SEQUENCE [LARGE SCALE GENOMIC DNA]</scope>
    <source>
        <strain evidence="1 4">MSSRF38</strain>
    </source>
</reference>
<evidence type="ECO:0000313" key="3">
    <source>
        <dbReference type="Proteomes" id="UP000196125"/>
    </source>
</evidence>
<dbReference type="Pfam" id="PF11150">
    <property type="entry name" value="DUF2927"/>
    <property type="match status" value="1"/>
</dbReference>
<gene>
    <name evidence="1" type="ORF">SBX37_13285</name>
    <name evidence="2" type="ORF">VIM7927_00606</name>
</gene>
<evidence type="ECO:0000313" key="4">
    <source>
        <dbReference type="Proteomes" id="UP001283366"/>
    </source>
</evidence>
<sequence length="262" mass="30454">MYRWQQLCLIFMTVFFSQKTIAELPTWENPRFIQNAFFHVALNHEFASHGKHRLAKWNQPLRIWFQHDVGEQPLHEKLARLHLTQLEQLTHLPFHIVSQRADANFIWYFTRQSLWQKIVREELGATALKNTHGSVCMFGVSVNAATQEITHATVIIPVDQAREHGKLLSCIIEESTQALGLFNDSEQAYPSVFNDRTPDDFLSPLDIILLELLYEPSLRPGMNQKSLEPLLKQLLEQYQQQGKLKQALYQSRHAPLVEQFGN</sequence>